<dbReference type="PANTHER" id="PTHR46113">
    <property type="entry name" value="SNAC DOMAIN-CONTAINING PROTEIN"/>
    <property type="match status" value="1"/>
</dbReference>
<evidence type="ECO:0000256" key="1">
    <source>
        <dbReference type="SAM" id="MobiDB-lite"/>
    </source>
</evidence>
<gene>
    <name evidence="2" type="ORF">GWK47_053840</name>
</gene>
<evidence type="ECO:0000313" key="2">
    <source>
        <dbReference type="EMBL" id="KAG0717734.1"/>
    </source>
</evidence>
<accession>A0A8J4Y528</accession>
<comment type="caution">
    <text evidence="2">The sequence shown here is derived from an EMBL/GenBank/DDBJ whole genome shotgun (WGS) entry which is preliminary data.</text>
</comment>
<dbReference type="AlphaFoldDB" id="A0A8J4Y528"/>
<name>A0A8J4Y528_CHIOP</name>
<dbReference type="Proteomes" id="UP000770661">
    <property type="component" value="Unassembled WGS sequence"/>
</dbReference>
<keyword evidence="3" id="KW-1185">Reference proteome</keyword>
<dbReference type="EMBL" id="JACEEZ010017179">
    <property type="protein sequence ID" value="KAG0717734.1"/>
    <property type="molecule type" value="Genomic_DNA"/>
</dbReference>
<dbReference type="OrthoDB" id="7998164at2759"/>
<dbReference type="PANTHER" id="PTHR46113:SF1">
    <property type="entry name" value="PEPTIDASE M17 LEUCYL AMINOPEPTIDASE N-TERMINAL DOMAIN-CONTAINING PROTEIN"/>
    <property type="match status" value="1"/>
</dbReference>
<protein>
    <submittedName>
        <fullName evidence="2">Uncharacterized protein</fullName>
    </submittedName>
</protein>
<proteinExistence type="predicted"/>
<feature type="region of interest" description="Disordered" evidence="1">
    <location>
        <begin position="152"/>
        <end position="174"/>
    </location>
</feature>
<sequence>MWLLDKAPEPDILGARLPSREQVFLFFMYQHHVFKETVPDSVLATSEKLKAIWGKAKLTTKTDANIRKNVKNLFEEYQALKKDWNRITDGAELKRKIWKGDLEDLFDISSADVLERRDILDEDKSFLILQRRSRLKRNAYWRRSPIRDLAFSSSSTTSSEDEDGDFKAPATKLPRRAPTNKLSLNIELTSAWDREGLSVRQASSAYIATAKDLGHDVSQLIISPSTVHRSKTRNRETLAIQLEREAFKDPTPLVLHWDGKLLPKATSKWASEDRIAVVATGQNFEEILGVPVAQDGTGQEVARTVFQEVERVGAREQIIGLSFDTTASNSGMLAGACVHLENLLGRSLLWLACRHHVLEVVLKHVFEKCCGPSTGPEIPTFKRFQSRWESLDRGSYRTLNDEEPLENALELPRVQMVTFLQKVLHDVSNPREDYDELLRLCLLFLGGSEGQIRFRAPGAYHQARWMAKAIYAVKMTLFADQLELPARIQRDLRQVALFVSLLYIKHWHEALIPEYAPKNDLELLQALNEYPDKEVGAEGTRALSRHLWYLSEDLIALAFFDDRVEDGEKKRMLENLNLLADEALKNRVRALKVVNDSAERAIALIKQFAGAVKDEGPRQYLLRVVKHHRSEVPKRTKAACSAFSL</sequence>
<reference evidence="2" key="1">
    <citation type="submission" date="2020-07" db="EMBL/GenBank/DDBJ databases">
        <title>The High-quality genome of the commercially important snow crab, Chionoecetes opilio.</title>
        <authorList>
            <person name="Jeong J.-H."/>
            <person name="Ryu S."/>
        </authorList>
    </citation>
    <scope>NUCLEOTIDE SEQUENCE</scope>
    <source>
        <strain evidence="2">MADBK_172401_WGS</strain>
        <tissue evidence="2">Digestive gland</tissue>
    </source>
</reference>
<organism evidence="2 3">
    <name type="scientific">Chionoecetes opilio</name>
    <name type="common">Atlantic snow crab</name>
    <name type="synonym">Cancer opilio</name>
    <dbReference type="NCBI Taxonomy" id="41210"/>
    <lineage>
        <taxon>Eukaryota</taxon>
        <taxon>Metazoa</taxon>
        <taxon>Ecdysozoa</taxon>
        <taxon>Arthropoda</taxon>
        <taxon>Crustacea</taxon>
        <taxon>Multicrustacea</taxon>
        <taxon>Malacostraca</taxon>
        <taxon>Eumalacostraca</taxon>
        <taxon>Eucarida</taxon>
        <taxon>Decapoda</taxon>
        <taxon>Pleocyemata</taxon>
        <taxon>Brachyura</taxon>
        <taxon>Eubrachyura</taxon>
        <taxon>Majoidea</taxon>
        <taxon>Majidae</taxon>
        <taxon>Chionoecetes</taxon>
    </lineage>
</organism>
<evidence type="ECO:0000313" key="3">
    <source>
        <dbReference type="Proteomes" id="UP000770661"/>
    </source>
</evidence>